<evidence type="ECO:0000313" key="14">
    <source>
        <dbReference type="EMBL" id="HGT40923.1"/>
    </source>
</evidence>
<keyword evidence="6" id="KW-0444">Lipid biosynthesis</keyword>
<keyword evidence="11" id="KW-0594">Phospholipid biosynthesis</keyword>
<accession>A0A7C4QRI0</accession>
<evidence type="ECO:0000256" key="4">
    <source>
        <dbReference type="ARBA" id="ARBA00013170"/>
    </source>
</evidence>
<evidence type="ECO:0000256" key="12">
    <source>
        <dbReference type="ARBA" id="ARBA00023264"/>
    </source>
</evidence>
<protein>
    <recommendedName>
        <fullName evidence="5">CDP-diacylglycerol--glycerol-3-phosphate 3-phosphatidyltransferase</fullName>
        <ecNumber evidence="4">2.7.8.5</ecNumber>
    </recommendedName>
</protein>
<evidence type="ECO:0000256" key="13">
    <source>
        <dbReference type="ARBA" id="ARBA00048586"/>
    </source>
</evidence>
<evidence type="ECO:0000256" key="7">
    <source>
        <dbReference type="ARBA" id="ARBA00022692"/>
    </source>
</evidence>
<comment type="caution">
    <text evidence="14">The sequence shown here is derived from an EMBL/GenBank/DDBJ whole genome shotgun (WGS) entry which is preliminary data.</text>
</comment>
<comment type="catalytic activity">
    <reaction evidence="13">
        <text>a CDP-1,2-diacyl-sn-glycerol + sn-glycerol 3-phosphate = a 1,2-diacyl-sn-glycero-3-phospho-(1'-sn-glycero-3'-phosphate) + CMP + H(+)</text>
        <dbReference type="Rhea" id="RHEA:12593"/>
        <dbReference type="ChEBI" id="CHEBI:15378"/>
        <dbReference type="ChEBI" id="CHEBI:57597"/>
        <dbReference type="ChEBI" id="CHEBI:58332"/>
        <dbReference type="ChEBI" id="CHEBI:60110"/>
        <dbReference type="ChEBI" id="CHEBI:60377"/>
        <dbReference type="EC" id="2.7.8.5"/>
    </reaction>
</comment>
<keyword evidence="10" id="KW-0472">Membrane</keyword>
<keyword evidence="9" id="KW-0443">Lipid metabolism</keyword>
<dbReference type="EMBL" id="DSVQ01000019">
    <property type="protein sequence ID" value="HGT40923.1"/>
    <property type="molecule type" value="Genomic_DNA"/>
</dbReference>
<evidence type="ECO:0000256" key="6">
    <source>
        <dbReference type="ARBA" id="ARBA00022516"/>
    </source>
</evidence>
<dbReference type="PIRSF" id="PIRSF000847">
    <property type="entry name" value="Phos_ph_gly_syn"/>
    <property type="match status" value="1"/>
</dbReference>
<evidence type="ECO:0000256" key="8">
    <source>
        <dbReference type="ARBA" id="ARBA00022989"/>
    </source>
</evidence>
<organism evidence="14">
    <name type="scientific">Schlesneria paludicola</name>
    <dbReference type="NCBI Taxonomy" id="360056"/>
    <lineage>
        <taxon>Bacteria</taxon>
        <taxon>Pseudomonadati</taxon>
        <taxon>Planctomycetota</taxon>
        <taxon>Planctomycetia</taxon>
        <taxon>Planctomycetales</taxon>
        <taxon>Planctomycetaceae</taxon>
        <taxon>Schlesneria</taxon>
    </lineage>
</organism>
<evidence type="ECO:0000256" key="9">
    <source>
        <dbReference type="ARBA" id="ARBA00023098"/>
    </source>
</evidence>
<dbReference type="InterPro" id="IPR000462">
    <property type="entry name" value="CDP-OH_P_trans"/>
</dbReference>
<keyword evidence="12" id="KW-1208">Phospholipid metabolism</keyword>
<dbReference type="InterPro" id="IPR004570">
    <property type="entry name" value="Phosphatidylglycerol_P_synth"/>
</dbReference>
<dbReference type="InterPro" id="IPR043130">
    <property type="entry name" value="CDP-OH_PTrfase_TM_dom"/>
</dbReference>
<comment type="pathway">
    <text evidence="2">Phospholipid metabolism; phosphatidylglycerol biosynthesis; phosphatidylglycerol from CDP-diacylglycerol: step 1/2.</text>
</comment>
<evidence type="ECO:0000256" key="5">
    <source>
        <dbReference type="ARBA" id="ARBA00014944"/>
    </source>
</evidence>
<proteinExistence type="inferred from homology"/>
<comment type="subcellular location">
    <subcellularLocation>
        <location evidence="1">Membrane</location>
        <topology evidence="1">Multi-pass membrane protein</topology>
    </subcellularLocation>
</comment>
<name>A0A7C4QRI0_9PLAN</name>
<reference evidence="14" key="1">
    <citation type="journal article" date="2020" name="mSystems">
        <title>Genome- and Community-Level Interaction Insights into Carbon Utilization and Element Cycling Functions of Hydrothermarchaeota in Hydrothermal Sediment.</title>
        <authorList>
            <person name="Zhou Z."/>
            <person name="Liu Y."/>
            <person name="Xu W."/>
            <person name="Pan J."/>
            <person name="Luo Z.H."/>
            <person name="Li M."/>
        </authorList>
    </citation>
    <scope>NUCLEOTIDE SEQUENCE [LARGE SCALE GENOMIC DNA]</scope>
    <source>
        <strain evidence="14">SpSt-508</strain>
    </source>
</reference>
<dbReference type="Gene3D" id="1.20.120.1760">
    <property type="match status" value="1"/>
</dbReference>
<dbReference type="GO" id="GO:0046474">
    <property type="term" value="P:glycerophospholipid biosynthetic process"/>
    <property type="evidence" value="ECO:0007669"/>
    <property type="project" value="TreeGrafter"/>
</dbReference>
<evidence type="ECO:0000256" key="2">
    <source>
        <dbReference type="ARBA" id="ARBA00005042"/>
    </source>
</evidence>
<dbReference type="AlphaFoldDB" id="A0A7C4QRI0"/>
<keyword evidence="7" id="KW-0812">Transmembrane</keyword>
<evidence type="ECO:0000256" key="10">
    <source>
        <dbReference type="ARBA" id="ARBA00023136"/>
    </source>
</evidence>
<dbReference type="Pfam" id="PF01066">
    <property type="entry name" value="CDP-OH_P_transf"/>
    <property type="match status" value="1"/>
</dbReference>
<sequence>MWRCWLPNLLTSARLGAAIAFPVVPAEWWLSLTVYAAVSDLVDGWLSRRWGSTSVIGQLLDPIADKAFLFAAAGTLTVARLITPWELLAVASRDIAVLLLTALAAWSVRLVAEDVRPRWSGKVATAGQLTLLLALAAWRQPQPALVLVAAGLSLLSAVDYAQYAVQRLLRSG</sequence>
<dbReference type="EC" id="2.7.8.5" evidence="4"/>
<gene>
    <name evidence="14" type="ORF">ENS64_16890</name>
</gene>
<dbReference type="PANTHER" id="PTHR14269:SF11">
    <property type="entry name" value="CDP-DIACYLGLYCEROL--GLYCEROL-3-PHOSPHATE 3-PHOSPHATIDYLTRANSFERASE"/>
    <property type="match status" value="1"/>
</dbReference>
<evidence type="ECO:0000256" key="11">
    <source>
        <dbReference type="ARBA" id="ARBA00023209"/>
    </source>
</evidence>
<comment type="similarity">
    <text evidence="3">Belongs to the CDP-alcohol phosphatidyltransferase class-I family.</text>
</comment>
<dbReference type="GO" id="GO:0016020">
    <property type="term" value="C:membrane"/>
    <property type="evidence" value="ECO:0007669"/>
    <property type="project" value="UniProtKB-SubCell"/>
</dbReference>
<dbReference type="PANTHER" id="PTHR14269">
    <property type="entry name" value="CDP-DIACYLGLYCEROL--GLYCEROL-3-PHOSPHATE 3-PHOSPHATIDYLTRANSFERASE-RELATED"/>
    <property type="match status" value="1"/>
</dbReference>
<evidence type="ECO:0000256" key="1">
    <source>
        <dbReference type="ARBA" id="ARBA00004141"/>
    </source>
</evidence>
<keyword evidence="8" id="KW-1133">Transmembrane helix</keyword>
<keyword evidence="14" id="KW-0808">Transferase</keyword>
<evidence type="ECO:0000256" key="3">
    <source>
        <dbReference type="ARBA" id="ARBA00010441"/>
    </source>
</evidence>
<dbReference type="InterPro" id="IPR050324">
    <property type="entry name" value="CDP-alcohol_PTase-I"/>
</dbReference>
<dbReference type="GO" id="GO:0008444">
    <property type="term" value="F:CDP-diacylglycerol-glycerol-3-phosphate 3-phosphatidyltransferase activity"/>
    <property type="evidence" value="ECO:0007669"/>
    <property type="project" value="UniProtKB-EC"/>
</dbReference>